<dbReference type="InterPro" id="IPR023606">
    <property type="entry name" value="CoA-Trfase_III_dom_1_sf"/>
</dbReference>
<protein>
    <submittedName>
        <fullName evidence="1">Crotonobetainyl-CoA:carnitine CoA-transferase CaiB-like acyl-CoA transferase</fullName>
    </submittedName>
</protein>
<dbReference type="RefSeq" id="WP_184332524.1">
    <property type="nucleotide sequence ID" value="NZ_JACHHZ010000003.1"/>
</dbReference>
<comment type="caution">
    <text evidence="1">The sequence shown here is derived from an EMBL/GenBank/DDBJ whole genome shotgun (WGS) entry which is preliminary data.</text>
</comment>
<keyword evidence="2" id="KW-1185">Reference proteome</keyword>
<dbReference type="GO" id="GO:0016740">
    <property type="term" value="F:transferase activity"/>
    <property type="evidence" value="ECO:0007669"/>
    <property type="project" value="UniProtKB-KW"/>
</dbReference>
<dbReference type="Gene3D" id="3.30.1540.10">
    <property type="entry name" value="formyl-coa transferase, domain 3"/>
    <property type="match status" value="1"/>
</dbReference>
<organism evidence="1 2">
    <name type="scientific">Povalibacter uvarum</name>
    <dbReference type="NCBI Taxonomy" id="732238"/>
    <lineage>
        <taxon>Bacteria</taxon>
        <taxon>Pseudomonadati</taxon>
        <taxon>Pseudomonadota</taxon>
        <taxon>Gammaproteobacteria</taxon>
        <taxon>Steroidobacterales</taxon>
        <taxon>Steroidobacteraceae</taxon>
        <taxon>Povalibacter</taxon>
    </lineage>
</organism>
<evidence type="ECO:0000313" key="1">
    <source>
        <dbReference type="EMBL" id="MBB6093804.1"/>
    </source>
</evidence>
<dbReference type="EMBL" id="JACHHZ010000003">
    <property type="protein sequence ID" value="MBB6093804.1"/>
    <property type="molecule type" value="Genomic_DNA"/>
</dbReference>
<dbReference type="InterPro" id="IPR050509">
    <property type="entry name" value="CoA-transferase_III"/>
</dbReference>
<dbReference type="InterPro" id="IPR044855">
    <property type="entry name" value="CoA-Trfase_III_dom3_sf"/>
</dbReference>
<gene>
    <name evidence="1" type="ORF">HNQ60_002685</name>
</gene>
<dbReference type="PANTHER" id="PTHR48228">
    <property type="entry name" value="SUCCINYL-COA--D-CITRAMALATE COA-TRANSFERASE"/>
    <property type="match status" value="1"/>
</dbReference>
<evidence type="ECO:0000313" key="2">
    <source>
        <dbReference type="Proteomes" id="UP000588068"/>
    </source>
</evidence>
<dbReference type="AlphaFoldDB" id="A0A841HMH3"/>
<name>A0A841HMH3_9GAMM</name>
<dbReference type="PANTHER" id="PTHR48228:SF5">
    <property type="entry name" value="ALPHA-METHYLACYL-COA RACEMASE"/>
    <property type="match status" value="1"/>
</dbReference>
<proteinExistence type="predicted"/>
<dbReference type="SUPFAM" id="SSF89796">
    <property type="entry name" value="CoA-transferase family III (CaiB/BaiF)"/>
    <property type="match status" value="1"/>
</dbReference>
<dbReference type="Gene3D" id="3.40.50.10540">
    <property type="entry name" value="Crotonobetainyl-coa:carnitine coa-transferase, domain 1"/>
    <property type="match status" value="1"/>
</dbReference>
<dbReference type="Proteomes" id="UP000588068">
    <property type="component" value="Unassembled WGS sequence"/>
</dbReference>
<sequence length="406" mass="44013">MSAALANLRVVDFSKFLPGPYCSWMLADLGAQVVRIENPRELAKQARVFGWDKLSVEQRSALRASDVFARNKRSVLIDPGAVEARQVIIDLVRNADVLLEDYRPGVLAGMGFGYEEMAAVNPRLIYCSVTLCGQTGPYSNKPGHDPIALALSGALSRMGDRPERPAFTGTPVADLLTGSNAVIGILAALQARVTTGRGQHVDIAMSDSAMTLIASTMARNPDLSRLKPRGEGRVDCGLWKTRDGRYLCTTDMEPRYWERFCRTVGREDFIPAQLDVSRRDEIVNALSAIFATRTLNEWLQILAEADTQFAPVYEISEALEDRHNVARGMVRNVQSASGTVVRQIGSPIKLSATPAAEPAAGCLPGADTRIVLEELGYHKATIDALLRTGAIAEAANQRATDSSGDA</sequence>
<dbReference type="Pfam" id="PF02515">
    <property type="entry name" value="CoA_transf_3"/>
    <property type="match status" value="1"/>
</dbReference>
<keyword evidence="1" id="KW-0808">Transferase</keyword>
<reference evidence="1 2" key="1">
    <citation type="submission" date="2020-08" db="EMBL/GenBank/DDBJ databases">
        <title>Genomic Encyclopedia of Type Strains, Phase IV (KMG-IV): sequencing the most valuable type-strain genomes for metagenomic binning, comparative biology and taxonomic classification.</title>
        <authorList>
            <person name="Goeker M."/>
        </authorList>
    </citation>
    <scope>NUCLEOTIDE SEQUENCE [LARGE SCALE GENOMIC DNA]</scope>
    <source>
        <strain evidence="1 2">DSM 26723</strain>
    </source>
</reference>
<dbReference type="InterPro" id="IPR003673">
    <property type="entry name" value="CoA-Trfase_fam_III"/>
</dbReference>
<accession>A0A841HMH3</accession>